<gene>
    <name evidence="2" type="ORF">CDEB00056_LOCUS2503</name>
</gene>
<sequence>MIEISTAEKKNLQNILALFHKQMLCHHKSNGSNVGINFLAHLILHPLKDGRCAFYSSIDQSHIVDFYLCILFISKISPHLKILKVQSKEKCSRCSILELAQSFEDWFKAFGKYHQEQKPPYFDQLNDHIHSAQNIAVHSLFREEPQKISSVVSRLNNFLHSLLYKPDPLPWDALGQGEWRQTASLRYKKIPVEMLEPYNAIISRTNRIQNDVENMANHARKKKKKRPKLNYHTKDDTIHYDAIQNVLQQVDCQELENIGRKAYDESETSGEGDVNCNEQNNQGTQVGTESYASEDDATFDSQVIDNIAEGFTYLFSLEDEEESASEWDILSEPQCEWEIMSDVRSVQSFGENECMFTYKDAVQMQMNSASALSSPSKVNIFFKTIESPPLARTCPISTTKVTDEDKDHEDNAEFDAYFEYDAYKGGRGGKPFRWKRISNDKTRHRL</sequence>
<organism evidence="2">
    <name type="scientific">Chaetoceros debilis</name>
    <dbReference type="NCBI Taxonomy" id="122233"/>
    <lineage>
        <taxon>Eukaryota</taxon>
        <taxon>Sar</taxon>
        <taxon>Stramenopiles</taxon>
        <taxon>Ochrophyta</taxon>
        <taxon>Bacillariophyta</taxon>
        <taxon>Coscinodiscophyceae</taxon>
        <taxon>Chaetocerotophycidae</taxon>
        <taxon>Chaetocerotales</taxon>
        <taxon>Chaetocerotaceae</taxon>
        <taxon>Chaetoceros</taxon>
    </lineage>
</organism>
<evidence type="ECO:0000313" key="2">
    <source>
        <dbReference type="EMBL" id="CAE0457662.1"/>
    </source>
</evidence>
<accession>A0A7S3PWN8</accession>
<feature type="region of interest" description="Disordered" evidence="1">
    <location>
        <begin position="263"/>
        <end position="287"/>
    </location>
</feature>
<evidence type="ECO:0000256" key="1">
    <source>
        <dbReference type="SAM" id="MobiDB-lite"/>
    </source>
</evidence>
<name>A0A7S3PWN8_9STRA</name>
<dbReference type="EMBL" id="HBIO01003635">
    <property type="protein sequence ID" value="CAE0457662.1"/>
    <property type="molecule type" value="Transcribed_RNA"/>
</dbReference>
<protein>
    <submittedName>
        <fullName evidence="2">Uncharacterized protein</fullName>
    </submittedName>
</protein>
<reference evidence="2" key="1">
    <citation type="submission" date="2021-01" db="EMBL/GenBank/DDBJ databases">
        <authorList>
            <person name="Corre E."/>
            <person name="Pelletier E."/>
            <person name="Niang G."/>
            <person name="Scheremetjew M."/>
            <person name="Finn R."/>
            <person name="Kale V."/>
            <person name="Holt S."/>
            <person name="Cochrane G."/>
            <person name="Meng A."/>
            <person name="Brown T."/>
            <person name="Cohen L."/>
        </authorList>
    </citation>
    <scope>NUCLEOTIDE SEQUENCE</scope>
    <source>
        <strain evidence="2">MM31A-1</strain>
    </source>
</reference>
<feature type="compositionally biased region" description="Polar residues" evidence="1">
    <location>
        <begin position="276"/>
        <end position="287"/>
    </location>
</feature>
<proteinExistence type="predicted"/>
<dbReference type="AlphaFoldDB" id="A0A7S3PWN8"/>